<keyword evidence="1" id="KW-0472">Membrane</keyword>
<dbReference type="AlphaFoldDB" id="A0A6C0HPE6"/>
<evidence type="ECO:0000256" key="1">
    <source>
        <dbReference type="SAM" id="Phobius"/>
    </source>
</evidence>
<reference evidence="2" key="1">
    <citation type="journal article" date="2020" name="Nature">
        <title>Giant virus diversity and host interactions through global metagenomics.</title>
        <authorList>
            <person name="Schulz F."/>
            <person name="Roux S."/>
            <person name="Paez-Espino D."/>
            <person name="Jungbluth S."/>
            <person name="Walsh D.A."/>
            <person name="Denef V.J."/>
            <person name="McMahon K.D."/>
            <person name="Konstantinidis K.T."/>
            <person name="Eloe-Fadrosh E.A."/>
            <person name="Kyrpides N.C."/>
            <person name="Woyke T."/>
        </authorList>
    </citation>
    <scope>NUCLEOTIDE SEQUENCE</scope>
    <source>
        <strain evidence="2">GVMAG-M-3300023184-161</strain>
    </source>
</reference>
<name>A0A6C0HPE6_9ZZZZ</name>
<organism evidence="2">
    <name type="scientific">viral metagenome</name>
    <dbReference type="NCBI Taxonomy" id="1070528"/>
    <lineage>
        <taxon>unclassified sequences</taxon>
        <taxon>metagenomes</taxon>
        <taxon>organismal metagenomes</taxon>
    </lineage>
</organism>
<accession>A0A6C0HPE6</accession>
<feature type="transmembrane region" description="Helical" evidence="1">
    <location>
        <begin position="12"/>
        <end position="29"/>
    </location>
</feature>
<feature type="transmembrane region" description="Helical" evidence="1">
    <location>
        <begin position="54"/>
        <end position="75"/>
    </location>
</feature>
<proteinExistence type="predicted"/>
<dbReference type="EMBL" id="MN739997">
    <property type="protein sequence ID" value="QHT82220.1"/>
    <property type="molecule type" value="Genomic_DNA"/>
</dbReference>
<evidence type="ECO:0000313" key="2">
    <source>
        <dbReference type="EMBL" id="QHT82220.1"/>
    </source>
</evidence>
<sequence>MADSSYKKWQISIFSAFIFILVANSYTYMLTQKALGGVLGKISDGSGCPTTRGLFIHTIVYILLVRGSMNLRLFAK</sequence>
<keyword evidence="1" id="KW-1133">Transmembrane helix</keyword>
<protein>
    <submittedName>
        <fullName evidence="2">Uncharacterized protein</fullName>
    </submittedName>
</protein>
<keyword evidence="1" id="KW-0812">Transmembrane</keyword>